<evidence type="ECO:0000313" key="2">
    <source>
        <dbReference type="Proteomes" id="UP000617544"/>
    </source>
</evidence>
<gene>
    <name evidence="1" type="ORF">HA331_07745</name>
</gene>
<accession>A0A832SNH2</accession>
<dbReference type="EMBL" id="DUJN01000007">
    <property type="protein sequence ID" value="HII61617.1"/>
    <property type="molecule type" value="Genomic_DNA"/>
</dbReference>
<evidence type="ECO:0000313" key="1">
    <source>
        <dbReference type="EMBL" id="HII61617.1"/>
    </source>
</evidence>
<proteinExistence type="predicted"/>
<dbReference type="PROSITE" id="PS51257">
    <property type="entry name" value="PROKAR_LIPOPROTEIN"/>
    <property type="match status" value="1"/>
</dbReference>
<dbReference type="GeneID" id="1443920"/>
<organism evidence="1 2">
    <name type="scientific">Pyrococcus horikoshii</name>
    <dbReference type="NCBI Taxonomy" id="53953"/>
    <lineage>
        <taxon>Archaea</taxon>
        <taxon>Methanobacteriati</taxon>
        <taxon>Methanobacteriota</taxon>
        <taxon>Thermococci</taxon>
        <taxon>Thermococcales</taxon>
        <taxon>Thermococcaceae</taxon>
        <taxon>Pyrococcus</taxon>
    </lineage>
</organism>
<reference evidence="1" key="1">
    <citation type="journal article" date="2020" name="bioRxiv">
        <title>A rank-normalized archaeal taxonomy based on genome phylogeny resolves widespread incomplete and uneven classifications.</title>
        <authorList>
            <person name="Rinke C."/>
            <person name="Chuvochina M."/>
            <person name="Mussig A.J."/>
            <person name="Chaumeil P.-A."/>
            <person name="Waite D.W."/>
            <person name="Whitman W.B."/>
            <person name="Parks D.H."/>
            <person name="Hugenholtz P."/>
        </authorList>
    </citation>
    <scope>NUCLEOTIDE SEQUENCE</scope>
    <source>
        <strain evidence="1">UBA8834</strain>
    </source>
</reference>
<protein>
    <recommendedName>
        <fullName evidence="3">Lipoprotein</fullName>
    </recommendedName>
</protein>
<dbReference type="AlphaFoldDB" id="A0A832SNH2"/>
<dbReference type="OMA" id="ENEEWES"/>
<dbReference type="Proteomes" id="UP000617544">
    <property type="component" value="Unassembled WGS sequence"/>
</dbReference>
<sequence>MKKLLLVSAVLLTLIVAGCIGGTTTETKVSRSDLYSKLKNETTLAVTWSMELLNSTNGDVLARSNGKAVVYPNLIISYRESRGNNWLSKSLITWKDNHGKLIMLMTIDNQTKKFEDSKEFNVTIARMMAFPRGELEMLLLDNLKFNSTRVKTSCNDKCTLNIVRERSQVLFNARGEAWSIIYMEGNVTFNPDNWEISQVVIFMKTSEDLAERITYQFYREGEVDKLKEEIEKAGEEIAKGNS</sequence>
<evidence type="ECO:0008006" key="3">
    <source>
        <dbReference type="Google" id="ProtNLM"/>
    </source>
</evidence>
<dbReference type="RefSeq" id="WP_010884138.1">
    <property type="nucleotide sequence ID" value="NZ_DUJN01000007.1"/>
</dbReference>
<comment type="caution">
    <text evidence="1">The sequence shown here is derived from an EMBL/GenBank/DDBJ whole genome shotgun (WGS) entry which is preliminary data.</text>
</comment>
<name>A0A832SNH2_PYRHR</name>